<gene>
    <name evidence="1" type="ORF">LCGC14_1220010</name>
</gene>
<organism evidence="1">
    <name type="scientific">marine sediment metagenome</name>
    <dbReference type="NCBI Taxonomy" id="412755"/>
    <lineage>
        <taxon>unclassified sequences</taxon>
        <taxon>metagenomes</taxon>
        <taxon>ecological metagenomes</taxon>
    </lineage>
</organism>
<proteinExistence type="predicted"/>
<name>A0A0F9LFK9_9ZZZZ</name>
<reference evidence="1" key="1">
    <citation type="journal article" date="2015" name="Nature">
        <title>Complex archaea that bridge the gap between prokaryotes and eukaryotes.</title>
        <authorList>
            <person name="Spang A."/>
            <person name="Saw J.H."/>
            <person name="Jorgensen S.L."/>
            <person name="Zaremba-Niedzwiedzka K."/>
            <person name="Martijn J."/>
            <person name="Lind A.E."/>
            <person name="van Eijk R."/>
            <person name="Schleper C."/>
            <person name="Guy L."/>
            <person name="Ettema T.J."/>
        </authorList>
    </citation>
    <scope>NUCLEOTIDE SEQUENCE</scope>
</reference>
<accession>A0A0F9LFK9</accession>
<sequence length="294" mass="35256">YNQILNYELEQIKIGSTKEGINTFIYKLMKNSHLNKNQIIDIYKFNFEALIRKIEQLRNTKIFHIEEALGLALERTRNKIYNRHLPFDNMFFEYNMNFKDFNIIGFHITKDKFGVTITIHYLKENNNVLSQHIGFFDRFDEENPIESGVLKDMTKLTAKLNKIDLMKKKDKRHIRNFFCNFLDFLNCPDVDIVVIERTEKENRKRVLIGKNPIPSQTFIRVKGKLKIYLNELKSAGYFNYSHRFWVRGHFRTLRSPKWKNKQGTKIWIPPYIKGKGRLIERVYEVEKPKGEEHT</sequence>
<protein>
    <submittedName>
        <fullName evidence="1">Uncharacterized protein</fullName>
    </submittedName>
</protein>
<feature type="non-terminal residue" evidence="1">
    <location>
        <position position="1"/>
    </location>
</feature>
<dbReference type="AlphaFoldDB" id="A0A0F9LFK9"/>
<evidence type="ECO:0000313" key="1">
    <source>
        <dbReference type="EMBL" id="KKM92293.1"/>
    </source>
</evidence>
<comment type="caution">
    <text evidence="1">The sequence shown here is derived from an EMBL/GenBank/DDBJ whole genome shotgun (WGS) entry which is preliminary data.</text>
</comment>
<dbReference type="EMBL" id="LAZR01006413">
    <property type="protein sequence ID" value="KKM92293.1"/>
    <property type="molecule type" value="Genomic_DNA"/>
</dbReference>